<evidence type="ECO:0000313" key="1">
    <source>
        <dbReference type="EMBL" id="SHE42004.1"/>
    </source>
</evidence>
<reference evidence="1 2" key="1">
    <citation type="submission" date="2016-11" db="EMBL/GenBank/DDBJ databases">
        <authorList>
            <person name="Jaros S."/>
            <person name="Januszkiewicz K."/>
            <person name="Wedrychowicz H."/>
        </authorList>
    </citation>
    <scope>NUCLEOTIDE SEQUENCE [LARGE SCALE GENOMIC DNA]</scope>
    <source>
        <strain evidence="1 2">DSM 25661</strain>
    </source>
</reference>
<proteinExistence type="predicted"/>
<dbReference type="STRING" id="1155689.SAMN05444278_101588"/>
<dbReference type="EMBL" id="FQTW01000001">
    <property type="protein sequence ID" value="SHE42004.1"/>
    <property type="molecule type" value="Genomic_DNA"/>
</dbReference>
<evidence type="ECO:0000313" key="2">
    <source>
        <dbReference type="Proteomes" id="UP000184462"/>
    </source>
</evidence>
<accession>A0A1M4TC92</accession>
<dbReference type="RefSeq" id="WP_073191890.1">
    <property type="nucleotide sequence ID" value="NZ_FQTW01000001.1"/>
</dbReference>
<gene>
    <name evidence="1" type="ORF">SAMN05444278_101588</name>
</gene>
<dbReference type="Proteomes" id="UP000184462">
    <property type="component" value="Unassembled WGS sequence"/>
</dbReference>
<dbReference type="AlphaFoldDB" id="A0A1M4TC92"/>
<protein>
    <submittedName>
        <fullName evidence="1">WbqC-like protein family protein</fullName>
    </submittedName>
</protein>
<dbReference type="OrthoDB" id="1523452at2"/>
<organism evidence="1 2">
    <name type="scientific">Psychroflexus salarius</name>
    <dbReference type="NCBI Taxonomy" id="1155689"/>
    <lineage>
        <taxon>Bacteria</taxon>
        <taxon>Pseudomonadati</taxon>
        <taxon>Bacteroidota</taxon>
        <taxon>Flavobacteriia</taxon>
        <taxon>Flavobacteriales</taxon>
        <taxon>Flavobacteriaceae</taxon>
        <taxon>Psychroflexus</taxon>
    </lineage>
</organism>
<dbReference type="InterPro" id="IPR014985">
    <property type="entry name" value="WbqC"/>
</dbReference>
<sequence>METSLFHPAYFGPLDQYIAMSKADSISFEMHDNYQKQTYRNRQYIYGANGRLQLNIPVKHRKDTHKRQLYKDVKIEQSFKWQQLHWKSIQTAYRTSPFFEFYEDDFAFLFEKPATYLMDYNLKCTEVVAEALGVDFNFKFTDEYKLDYSANNEVKDERRFISAKRSAYYEISEYNQVFKSKYGFIPNLCVLDVLFNLGPSAEVYFDQIK</sequence>
<name>A0A1M4TC92_9FLAO</name>
<keyword evidence="2" id="KW-1185">Reference proteome</keyword>
<dbReference type="Pfam" id="PF08889">
    <property type="entry name" value="WbqC"/>
    <property type="match status" value="1"/>
</dbReference>